<dbReference type="Pfam" id="PF23559">
    <property type="entry name" value="WHD_DRP"/>
    <property type="match status" value="1"/>
</dbReference>
<dbReference type="InterPro" id="IPR055414">
    <property type="entry name" value="LRR_R13L4/SHOC2-like"/>
</dbReference>
<evidence type="ECO:0000259" key="3">
    <source>
        <dbReference type="Pfam" id="PF23559"/>
    </source>
</evidence>
<dbReference type="Pfam" id="PF23598">
    <property type="entry name" value="LRR_14"/>
    <property type="match status" value="1"/>
</dbReference>
<accession>A0A8K0HQ05</accession>
<dbReference type="OrthoDB" id="1748592at2759"/>
<sequence>MGIGGFHNFKEKTLEEVAQQYLTELMNRSLVQVSKVNYRGKPKECHIHDLLRDMTLRKMEDLRFGSMLIFSSDFLNVTDLCETTFCAKFKLLKEVESHQISRLRKLRYLFVFGGETGQTGGLKLVNRFGCLALQNLYNVQISDEIEELKKLTQLRKLGISCLQTTHEWSVVCDCINEMKHLQSLLVYGLGIVDLDSFSSPPEFLQSLLLEIPLRMLPKWIPKLQNLAKFEIRLSRLEDNVPLEVLQNLPNLVVLIMASFAYVGEKLLFKHRMFQKLKHLQLELMSDLNSLVIGKGALPTLERLIISRCYNLTEVPRGIQRLRKLKKLTLPIWFKDSEKPAEGEEDYHIALGCRQLIPLLSQAASCVDSQVLDIKCELTNKPFNVSLQAEADESDTSRDVVWCGVKSCVEQVRGV</sequence>
<evidence type="ECO:0000313" key="5">
    <source>
        <dbReference type="EMBL" id="KAF3455489.1"/>
    </source>
</evidence>
<dbReference type="Gene3D" id="1.10.10.10">
    <property type="entry name" value="Winged helix-like DNA-binding domain superfamily/Winged helix DNA-binding domain"/>
    <property type="match status" value="1"/>
</dbReference>
<keyword evidence="2" id="KW-0611">Plant defense</keyword>
<dbReference type="GO" id="GO:0006952">
    <property type="term" value="P:defense response"/>
    <property type="evidence" value="ECO:0007669"/>
    <property type="project" value="UniProtKB-KW"/>
</dbReference>
<evidence type="ECO:0000256" key="2">
    <source>
        <dbReference type="ARBA" id="ARBA00022821"/>
    </source>
</evidence>
<protein>
    <submittedName>
        <fullName evidence="5">Uncharacterized protein</fullName>
    </submittedName>
</protein>
<gene>
    <name evidence="5" type="ORF">FNV43_RR00118</name>
</gene>
<dbReference type="PANTHER" id="PTHR15140:SF37">
    <property type="entry name" value="UBIQUITIN-LIKE DOMAIN-CONTAINING PROTEIN"/>
    <property type="match status" value="1"/>
</dbReference>
<proteinExistence type="predicted"/>
<dbReference type="SUPFAM" id="SSF52058">
    <property type="entry name" value="L domain-like"/>
    <property type="match status" value="1"/>
</dbReference>
<evidence type="ECO:0000256" key="1">
    <source>
        <dbReference type="ARBA" id="ARBA00022737"/>
    </source>
</evidence>
<reference evidence="5" key="1">
    <citation type="submission" date="2020-03" db="EMBL/GenBank/DDBJ databases">
        <title>A high-quality chromosome-level genome assembly of a woody plant with both climbing and erect habits, Rhamnella rubrinervis.</title>
        <authorList>
            <person name="Lu Z."/>
            <person name="Yang Y."/>
            <person name="Zhu X."/>
            <person name="Sun Y."/>
        </authorList>
    </citation>
    <scope>NUCLEOTIDE SEQUENCE</scope>
    <source>
        <strain evidence="5">BYM</strain>
        <tissue evidence="5">Leaf</tissue>
    </source>
</reference>
<dbReference type="Proteomes" id="UP000796880">
    <property type="component" value="Unassembled WGS sequence"/>
</dbReference>
<dbReference type="InterPro" id="IPR032675">
    <property type="entry name" value="LRR_dom_sf"/>
</dbReference>
<name>A0A8K0HQ05_9ROSA</name>
<keyword evidence="6" id="KW-1185">Reference proteome</keyword>
<feature type="domain" description="Disease resistance protein winged helix" evidence="3">
    <location>
        <begin position="10"/>
        <end position="54"/>
    </location>
</feature>
<dbReference type="EMBL" id="VOIH02000001">
    <property type="protein sequence ID" value="KAF3455489.1"/>
    <property type="molecule type" value="Genomic_DNA"/>
</dbReference>
<organism evidence="5 6">
    <name type="scientific">Rhamnella rubrinervis</name>
    <dbReference type="NCBI Taxonomy" id="2594499"/>
    <lineage>
        <taxon>Eukaryota</taxon>
        <taxon>Viridiplantae</taxon>
        <taxon>Streptophyta</taxon>
        <taxon>Embryophyta</taxon>
        <taxon>Tracheophyta</taxon>
        <taxon>Spermatophyta</taxon>
        <taxon>Magnoliopsida</taxon>
        <taxon>eudicotyledons</taxon>
        <taxon>Gunneridae</taxon>
        <taxon>Pentapetalae</taxon>
        <taxon>rosids</taxon>
        <taxon>fabids</taxon>
        <taxon>Rosales</taxon>
        <taxon>Rhamnaceae</taxon>
        <taxon>rhamnoid group</taxon>
        <taxon>Rhamneae</taxon>
        <taxon>Rhamnella</taxon>
    </lineage>
</organism>
<dbReference type="Gene3D" id="3.80.10.10">
    <property type="entry name" value="Ribonuclease Inhibitor"/>
    <property type="match status" value="1"/>
</dbReference>
<evidence type="ECO:0000313" key="6">
    <source>
        <dbReference type="Proteomes" id="UP000796880"/>
    </source>
</evidence>
<feature type="domain" description="Disease resistance R13L4/SHOC-2-like LRR" evidence="4">
    <location>
        <begin position="99"/>
        <end position="337"/>
    </location>
</feature>
<dbReference type="AlphaFoldDB" id="A0A8K0HQ05"/>
<evidence type="ECO:0000259" key="4">
    <source>
        <dbReference type="Pfam" id="PF23598"/>
    </source>
</evidence>
<comment type="caution">
    <text evidence="5">The sequence shown here is derived from an EMBL/GenBank/DDBJ whole genome shotgun (WGS) entry which is preliminary data.</text>
</comment>
<keyword evidence="1" id="KW-0677">Repeat</keyword>
<dbReference type="InterPro" id="IPR058922">
    <property type="entry name" value="WHD_DRP"/>
</dbReference>
<dbReference type="InterPro" id="IPR036388">
    <property type="entry name" value="WH-like_DNA-bd_sf"/>
</dbReference>
<dbReference type="PANTHER" id="PTHR15140">
    <property type="entry name" value="TUBULIN-SPECIFIC CHAPERONE E"/>
    <property type="match status" value="1"/>
</dbReference>